<dbReference type="EMBL" id="VFNX01000001">
    <property type="protein sequence ID" value="TQK96137.1"/>
    <property type="molecule type" value="Genomic_DNA"/>
</dbReference>
<evidence type="ECO:0008006" key="4">
    <source>
        <dbReference type="Google" id="ProtNLM"/>
    </source>
</evidence>
<accession>A0A542UAN0</accession>
<protein>
    <recommendedName>
        <fullName evidence="4">Excreted virulence factor EspC (Type VII ESX diderm)</fullName>
    </recommendedName>
</protein>
<evidence type="ECO:0000313" key="3">
    <source>
        <dbReference type="Proteomes" id="UP000318103"/>
    </source>
</evidence>
<organism evidence="2 3">
    <name type="scientific">Streptomyces puniciscabiei</name>
    <dbReference type="NCBI Taxonomy" id="164348"/>
    <lineage>
        <taxon>Bacteria</taxon>
        <taxon>Bacillati</taxon>
        <taxon>Actinomycetota</taxon>
        <taxon>Actinomycetes</taxon>
        <taxon>Kitasatosporales</taxon>
        <taxon>Streptomycetaceae</taxon>
        <taxon>Streptomyces</taxon>
    </lineage>
</organism>
<gene>
    <name evidence="2" type="ORF">FB563_1070</name>
</gene>
<reference evidence="2 3" key="1">
    <citation type="submission" date="2019-06" db="EMBL/GenBank/DDBJ databases">
        <title>Sequencing the genomes of 1000 actinobacteria strains.</title>
        <authorList>
            <person name="Klenk H.-P."/>
        </authorList>
    </citation>
    <scope>NUCLEOTIDE SEQUENCE [LARGE SCALE GENOMIC DNA]</scope>
    <source>
        <strain evidence="2 3">DSM 41929</strain>
    </source>
</reference>
<dbReference type="AlphaFoldDB" id="A0A542UAN0"/>
<proteinExistence type="predicted"/>
<comment type="caution">
    <text evidence="2">The sequence shown here is derived from an EMBL/GenBank/DDBJ whole genome shotgun (WGS) entry which is preliminary data.</text>
</comment>
<sequence length="100" mass="10041">MAGPDLGTDSENLKKGAKDIVEALRPTEGFDLEGAAGQSSSFGHSSAASSFVEFCATWQAGAQILSGSTAGKAAGLVSANGTFTDTDGRVRDAANSVKTN</sequence>
<name>A0A542UAN0_9ACTN</name>
<feature type="region of interest" description="Disordered" evidence="1">
    <location>
        <begin position="1"/>
        <end position="20"/>
    </location>
</feature>
<feature type="compositionally biased region" description="Basic and acidic residues" evidence="1">
    <location>
        <begin position="11"/>
        <end position="20"/>
    </location>
</feature>
<keyword evidence="3" id="KW-1185">Reference proteome</keyword>
<evidence type="ECO:0000256" key="1">
    <source>
        <dbReference type="SAM" id="MobiDB-lite"/>
    </source>
</evidence>
<evidence type="ECO:0000313" key="2">
    <source>
        <dbReference type="EMBL" id="TQK96137.1"/>
    </source>
</evidence>
<dbReference type="Proteomes" id="UP000318103">
    <property type="component" value="Unassembled WGS sequence"/>
</dbReference>